<feature type="transmembrane region" description="Helical" evidence="9">
    <location>
        <begin position="169"/>
        <end position="188"/>
    </location>
</feature>
<dbReference type="EMBL" id="CAJVOS010000009">
    <property type="protein sequence ID" value="CAG7973432.1"/>
    <property type="molecule type" value="Genomic_DNA"/>
</dbReference>
<feature type="transmembrane region" description="Helical" evidence="9">
    <location>
        <begin position="112"/>
        <end position="132"/>
    </location>
</feature>
<sequence>MAGKNDSPSLDSSQKPKPYLATDLIVLSRFHLYNGWLATFCGVWATLLAGAKKLADDSDLTPFDFVLYQALYVFISGYIFCGAGMVWNDLIDSAIDREVARTKNRPLAAGRVTTTQAIVWMTVQYIFSWWLLNRTLGGLNVPHAMVPVTISTLLYPFGKRQFFHKVYVYPQYFLGFTLAYPSVIGQMAISGHHQSFEDSVIKALPLAIAVFTWTLYLNTAYSYQDKVGDEKMNVNSVYVAAGSHIHSFLVLLAGFALSATIFLLRAQGSIWLWGSWMCVWTQSFASQLIRFDAKRPESGGPIHKENFVLGVWTIIACAIEVVISS</sequence>
<dbReference type="OrthoDB" id="18170at2759"/>
<evidence type="ECO:0000256" key="3">
    <source>
        <dbReference type="ARBA" id="ARBA00004721"/>
    </source>
</evidence>
<dbReference type="AlphaFoldDB" id="A0A9W4HD69"/>
<feature type="transmembrane region" description="Helical" evidence="9">
    <location>
        <begin position="138"/>
        <end position="157"/>
    </location>
</feature>
<comment type="cofactor">
    <cofactor evidence="1">
        <name>Mg(2+)</name>
        <dbReference type="ChEBI" id="CHEBI:18420"/>
    </cofactor>
</comment>
<evidence type="ECO:0000256" key="4">
    <source>
        <dbReference type="ARBA" id="ARBA00005985"/>
    </source>
</evidence>
<dbReference type="Gene3D" id="1.20.120.1780">
    <property type="entry name" value="UbiA prenyltransferase"/>
    <property type="match status" value="1"/>
</dbReference>
<reference evidence="10" key="1">
    <citation type="submission" date="2021-07" db="EMBL/GenBank/DDBJ databases">
        <authorList>
            <person name="Branca A.L. A."/>
        </authorList>
    </citation>
    <scope>NUCLEOTIDE SEQUENCE</scope>
</reference>
<evidence type="ECO:0000256" key="1">
    <source>
        <dbReference type="ARBA" id="ARBA00001946"/>
    </source>
</evidence>
<keyword evidence="7 9" id="KW-1133">Transmembrane helix</keyword>
<name>A0A9W4HD69_PENOL</name>
<comment type="pathway">
    <text evidence="3">Secondary metabolite biosynthesis; terpenoid biosynthesis.</text>
</comment>
<dbReference type="GO" id="GO:0005886">
    <property type="term" value="C:plasma membrane"/>
    <property type="evidence" value="ECO:0007669"/>
    <property type="project" value="TreeGrafter"/>
</dbReference>
<evidence type="ECO:0000256" key="6">
    <source>
        <dbReference type="ARBA" id="ARBA00022692"/>
    </source>
</evidence>
<dbReference type="PANTHER" id="PTHR11048:SF28">
    <property type="entry name" value="4-HYDROXYBENZOATE POLYPRENYLTRANSFERASE, MITOCHONDRIAL"/>
    <property type="match status" value="1"/>
</dbReference>
<accession>A0A9W4HD69</accession>
<keyword evidence="8 9" id="KW-0472">Membrane</keyword>
<comment type="similarity">
    <text evidence="4">Belongs to the UbiA prenyltransferase family.</text>
</comment>
<dbReference type="GO" id="GO:0004659">
    <property type="term" value="F:prenyltransferase activity"/>
    <property type="evidence" value="ECO:0007669"/>
    <property type="project" value="UniProtKB-ARBA"/>
</dbReference>
<organism evidence="10 11">
    <name type="scientific">Penicillium olsonii</name>
    <dbReference type="NCBI Taxonomy" id="99116"/>
    <lineage>
        <taxon>Eukaryota</taxon>
        <taxon>Fungi</taxon>
        <taxon>Dikarya</taxon>
        <taxon>Ascomycota</taxon>
        <taxon>Pezizomycotina</taxon>
        <taxon>Eurotiomycetes</taxon>
        <taxon>Eurotiomycetidae</taxon>
        <taxon>Eurotiales</taxon>
        <taxon>Aspergillaceae</taxon>
        <taxon>Penicillium</taxon>
    </lineage>
</organism>
<proteinExistence type="inferred from homology"/>
<dbReference type="PANTHER" id="PTHR11048">
    <property type="entry name" value="PRENYLTRANSFERASES"/>
    <property type="match status" value="1"/>
</dbReference>
<dbReference type="InterPro" id="IPR030470">
    <property type="entry name" value="UbiA_prenylTrfase_CS"/>
</dbReference>
<dbReference type="CDD" id="cd13959">
    <property type="entry name" value="PT_UbiA_COQ2"/>
    <property type="match status" value="1"/>
</dbReference>
<dbReference type="InterPro" id="IPR039653">
    <property type="entry name" value="Prenyltransferase"/>
</dbReference>
<evidence type="ECO:0000256" key="2">
    <source>
        <dbReference type="ARBA" id="ARBA00004141"/>
    </source>
</evidence>
<evidence type="ECO:0000256" key="5">
    <source>
        <dbReference type="ARBA" id="ARBA00022679"/>
    </source>
</evidence>
<feature type="transmembrane region" description="Helical" evidence="9">
    <location>
        <begin position="237"/>
        <end position="264"/>
    </location>
</feature>
<feature type="transmembrane region" description="Helical" evidence="9">
    <location>
        <begin position="200"/>
        <end position="217"/>
    </location>
</feature>
<keyword evidence="5" id="KW-0808">Transferase</keyword>
<gene>
    <name evidence="10" type="ORF">POLS_LOCUS1090</name>
</gene>
<feature type="transmembrane region" description="Helical" evidence="9">
    <location>
        <begin position="32"/>
        <end position="51"/>
    </location>
</feature>
<comment type="subcellular location">
    <subcellularLocation>
        <location evidence="2">Membrane</location>
        <topology evidence="2">Multi-pass membrane protein</topology>
    </subcellularLocation>
</comment>
<dbReference type="GO" id="GO:0140722">
    <property type="term" value="P:mycophenolic acid biosynthetic process"/>
    <property type="evidence" value="ECO:0007669"/>
    <property type="project" value="UniProtKB-ARBA"/>
</dbReference>
<keyword evidence="6 9" id="KW-0812">Transmembrane</keyword>
<dbReference type="Gene3D" id="1.10.357.140">
    <property type="entry name" value="UbiA prenyltransferase"/>
    <property type="match status" value="1"/>
</dbReference>
<dbReference type="InterPro" id="IPR044878">
    <property type="entry name" value="UbiA_sf"/>
</dbReference>
<dbReference type="PROSITE" id="PS00943">
    <property type="entry name" value="UBIA"/>
    <property type="match status" value="1"/>
</dbReference>
<keyword evidence="11" id="KW-1185">Reference proteome</keyword>
<protein>
    <submittedName>
        <fullName evidence="10">Uncharacterized protein</fullName>
    </submittedName>
</protein>
<evidence type="ECO:0000256" key="9">
    <source>
        <dbReference type="SAM" id="Phobius"/>
    </source>
</evidence>
<evidence type="ECO:0000256" key="8">
    <source>
        <dbReference type="ARBA" id="ARBA00023136"/>
    </source>
</evidence>
<evidence type="ECO:0000313" key="10">
    <source>
        <dbReference type="EMBL" id="CAG7973432.1"/>
    </source>
</evidence>
<comment type="caution">
    <text evidence="10">The sequence shown here is derived from an EMBL/GenBank/DDBJ whole genome shotgun (WGS) entry which is preliminary data.</text>
</comment>
<dbReference type="InterPro" id="IPR000537">
    <property type="entry name" value="UbiA_prenyltransferase"/>
</dbReference>
<evidence type="ECO:0000313" key="11">
    <source>
        <dbReference type="Proteomes" id="UP001153618"/>
    </source>
</evidence>
<dbReference type="FunFam" id="1.10.357.140:FF:000008">
    <property type="entry name" value="4-hydroxybenzoate octaprenyltransferase"/>
    <property type="match status" value="1"/>
</dbReference>
<dbReference type="Pfam" id="PF01040">
    <property type="entry name" value="UbiA"/>
    <property type="match status" value="1"/>
</dbReference>
<feature type="transmembrane region" description="Helical" evidence="9">
    <location>
        <begin position="71"/>
        <end position="91"/>
    </location>
</feature>
<dbReference type="Proteomes" id="UP001153618">
    <property type="component" value="Unassembled WGS sequence"/>
</dbReference>
<evidence type="ECO:0000256" key="7">
    <source>
        <dbReference type="ARBA" id="ARBA00022989"/>
    </source>
</evidence>
<feature type="transmembrane region" description="Helical" evidence="9">
    <location>
        <begin position="307"/>
        <end position="324"/>
    </location>
</feature>